<keyword evidence="2" id="KW-1003">Cell membrane</keyword>
<feature type="transmembrane region" description="Helical" evidence="6">
    <location>
        <begin position="20"/>
        <end position="39"/>
    </location>
</feature>
<dbReference type="SUPFAM" id="SSF69593">
    <property type="entry name" value="Glycerol-3-phosphate (1)-acyltransferase"/>
    <property type="match status" value="1"/>
</dbReference>
<dbReference type="GO" id="GO:0005886">
    <property type="term" value="C:plasma membrane"/>
    <property type="evidence" value="ECO:0007669"/>
    <property type="project" value="UniProtKB-SubCell"/>
</dbReference>
<evidence type="ECO:0000256" key="2">
    <source>
        <dbReference type="ARBA" id="ARBA00022475"/>
    </source>
</evidence>
<dbReference type="EMBL" id="CP002455">
    <property type="protein sequence ID" value="ADX68272.1"/>
    <property type="molecule type" value="Genomic_DNA"/>
</dbReference>
<keyword evidence="4 6" id="KW-1133">Transmembrane helix</keyword>
<dbReference type="InterPro" id="IPR004869">
    <property type="entry name" value="MMPL_dom"/>
</dbReference>
<feature type="transmembrane region" description="Helical" evidence="6">
    <location>
        <begin position="267"/>
        <end position="286"/>
    </location>
</feature>
<sequence length="1216" mass="140462">MYQLFYRFYKWVNRHRSLSIGLALISLLVGFFIISSLKIEDDITKILPKSEQGNITTKVFQQQNFSDKITVLVQKKNGGNDEQLIDAAEAIELELEKYKNSIISIQGVQNEEILEDAFTMVYNHLPNFLSDDDYTIIEQKINQDSIRALTQTNYERLTSPAGIISRNFILKDPLGLTFLGMKKLQEMSSMSDLLYQDGYLFTQDKSTLLLFINPKHKSGDTQNNAAFVEGIKEIESKINKEFTHINVQFFGAPIIAVANAKQIKSDIIKTIAISMSFLVVLLMFFYRKISIPLILFIPTVFGFTTALVIIYFIRKEVSAISISIGAVLLGITIDYALHMMTHFREKQSVEILYKEITQPILMSCLTTATAFICLVFLHSDALIDLGIFAFITVLMSGIFTLLFIPHLYRPRLAKSEEKTTFIDRFASLSFDQNKPLIFVTLVLVIVSLFTFSSVKFNQDLSSLNYTPEDQLKAEKTLSQKTSMMQSSLYLVNYGSSLEEVLEESEKVFFRLQKDLKNSKIEDFSSISPLLLPKNKQQEKIEKWNSFWTEERKLQLKKMLINEGEKVGFLPETYSEFYTHLSNRFSLLTPKTIRDFDTTFFDQFITSKDSFYTVSTLVKVHPKQKQFFIQDYHTAEKNVLIDRKQLIETYLGAMVSDFNRLINYSSIAIIIILWIFFRRVELVLVSLLPIIVTALVTAGLMGLFKIEFNIFSSIVCTLIFGHGVDFSIFMTSALQRQYTTGINETKSYKISILLAVTTTLLAIGSLIFAQHPALKSIASIAIIGVSVAALVTFVLYPPVFRFLFFNRPRKGLSPVSLRIVITTFYLFFYFIFFGIILNGIIRILRIIVPISRQKKYQLFDWLLTNFMKTIPYLNPFVKKKIINHSAKNHQQTVFISNHSSSLDIPLNKMLLKHSIFVVNDWVYRSPIFGKAIQSAGFFPISKGIESNLEKLKNRIGNEFSVIIYPEGTRSPNNALGRFHKGAFYLANELELPIQPLYLLGVSDVWPKNEWFIFDGQLTCVFGKVIQPNDQNYGTSYSEQAKKISRHFKEEYQKLRDYYEDENYFRKKLFLSFLYKENEVVHEMKINFDQKKTVYHELNVLLNKTGKIYRYANDFGEFDFILTMQQPKREMLTYIESKEKRAIAQTNYITKTREILYLTNETIPEDCTIMIVDAQKFTIEISTSIKEIFVVDTSLSVEHFTDFVIKYPTDNFMHLKRL</sequence>
<dbReference type="PANTHER" id="PTHR33406:SF13">
    <property type="entry name" value="MEMBRANE PROTEIN YDFJ"/>
    <property type="match status" value="1"/>
</dbReference>
<feature type="transmembrane region" description="Helical" evidence="6">
    <location>
        <begin position="816"/>
        <end position="840"/>
    </location>
</feature>
<comment type="subcellular location">
    <subcellularLocation>
        <location evidence="1">Cell membrane</location>
        <topology evidence="1">Multi-pass membrane protein</topology>
    </subcellularLocation>
</comment>
<evidence type="ECO:0000313" key="8">
    <source>
        <dbReference type="EMBL" id="ADX68272.1"/>
    </source>
</evidence>
<dbReference type="KEGG" id="wvi:Weevi_1572"/>
<dbReference type="Pfam" id="PF01553">
    <property type="entry name" value="Acyltransferase"/>
    <property type="match status" value="1"/>
</dbReference>
<keyword evidence="3 6" id="KW-0812">Transmembrane</keyword>
<organism evidence="8 9">
    <name type="scientific">Weeksella virosa (strain ATCC 43766 / DSM 16922 / JCM 21250 / CCUG 30538 / CDC 9751 / IAM 14551 / NBRC 16016 / NCTC 11634 / CL345/78)</name>
    <dbReference type="NCBI Taxonomy" id="865938"/>
    <lineage>
        <taxon>Bacteria</taxon>
        <taxon>Pseudomonadati</taxon>
        <taxon>Bacteroidota</taxon>
        <taxon>Flavobacteriia</taxon>
        <taxon>Flavobacteriales</taxon>
        <taxon>Weeksellaceae</taxon>
        <taxon>Weeksella</taxon>
    </lineage>
</organism>
<dbReference type="InterPro" id="IPR002123">
    <property type="entry name" value="Plipid/glycerol_acylTrfase"/>
</dbReference>
<keyword evidence="5 6" id="KW-0472">Membrane</keyword>
<name>F0NZ55_WEEVC</name>
<dbReference type="SUPFAM" id="SSF82866">
    <property type="entry name" value="Multidrug efflux transporter AcrB transmembrane domain"/>
    <property type="match status" value="2"/>
</dbReference>
<feature type="transmembrane region" description="Helical" evidence="6">
    <location>
        <begin position="319"/>
        <end position="338"/>
    </location>
</feature>
<evidence type="ECO:0000313" key="9">
    <source>
        <dbReference type="Proteomes" id="UP000008641"/>
    </source>
</evidence>
<dbReference type="RefSeq" id="WP_013598661.1">
    <property type="nucleotide sequence ID" value="NC_015144.1"/>
</dbReference>
<feature type="transmembrane region" description="Helical" evidence="6">
    <location>
        <begin position="385"/>
        <end position="408"/>
    </location>
</feature>
<reference evidence="8 9" key="1">
    <citation type="journal article" date="2011" name="Stand. Genomic Sci.">
        <title>Complete genome sequence of Weeksella virosa type strain (9751).</title>
        <authorList>
            <person name="Lang E."/>
            <person name="Teshima H."/>
            <person name="Lucas S."/>
            <person name="Lapidus A."/>
            <person name="Hammon N."/>
            <person name="Deshpande S."/>
            <person name="Nolan M."/>
            <person name="Cheng J.F."/>
            <person name="Pitluck S."/>
            <person name="Liolios K."/>
            <person name="Pagani I."/>
            <person name="Mikhailova N."/>
            <person name="Ivanova N."/>
            <person name="Mavromatis K."/>
            <person name="Pati A."/>
            <person name="Tapia R."/>
            <person name="Han C."/>
            <person name="Goodwin L."/>
            <person name="Chen A."/>
            <person name="Palaniappan K."/>
            <person name="Land M."/>
            <person name="Hauser L."/>
            <person name="Chang Y.J."/>
            <person name="Jeffries C.D."/>
            <person name="Brambilla E.M."/>
            <person name="Kopitz M."/>
            <person name="Rohde M."/>
            <person name="Goker M."/>
            <person name="Tindall B.J."/>
            <person name="Detter J.C."/>
            <person name="Woyke T."/>
            <person name="Bristow J."/>
            <person name="Eisen J.A."/>
            <person name="Markowitz V."/>
            <person name="Hugenholtz P."/>
            <person name="Klenk H.P."/>
            <person name="Kyrpides N.C."/>
        </authorList>
    </citation>
    <scope>NUCLEOTIDE SEQUENCE [LARGE SCALE GENOMIC DNA]</scope>
    <source>
        <strain evidence="9">ATCC 43766 / DSM 16922 / JCM 21250 / NBRC 16016 / NCTC 11634 / CL345/78</strain>
    </source>
</reference>
<reference evidence="9" key="2">
    <citation type="journal article" date="2011" name="Stand. Genomic Sci.">
        <title>Complete genome sequence of Weeksella virosa type strain (9751T).</title>
        <authorList>
            <person name="Lang E."/>
            <person name="Teshima H."/>
            <person name="Lucas S."/>
            <person name="Lapidus A."/>
            <person name="Hammon N."/>
            <person name="Deshpande S."/>
            <person name="Nolan M."/>
            <person name="Cheng J."/>
            <person name="Pitluck S."/>
            <person name="Liolios K."/>
            <person name="Pagani I."/>
            <person name="Mikhailova N."/>
            <person name="Ivanova N."/>
            <person name="Mavromatis K."/>
            <person name="Pati A."/>
            <person name="Tapia R."/>
            <person name="Han C."/>
            <person name="Goodwin L."/>
            <person name="Chen A."/>
            <person name="Palaniappan K."/>
            <person name="Land M."/>
            <person name="Hauser L."/>
            <person name="Chang Y."/>
            <person name="Jeffries C."/>
            <person name="Brambilla E."/>
            <person name="Kopitz M."/>
            <person name="Rohde M."/>
            <person name="Goker M."/>
            <person name="Tindall B."/>
            <person name="Detter J."/>
            <person name="Woyke T."/>
            <person name="Bristow J."/>
            <person name="Eisen J."/>
            <person name="Markowitz V."/>
            <person name="Hugenholtz P."/>
            <person name="Klenk H."/>
            <person name="Kyrpides N."/>
        </authorList>
    </citation>
    <scope>NUCLEOTIDE SEQUENCE [LARGE SCALE GENOMIC DNA]</scope>
    <source>
        <strain evidence="9">ATCC 43766 / DSM 16922 / JCM 21250 / NBRC 16016 / NCTC 11634 / CL345/78</strain>
    </source>
</reference>
<feature type="transmembrane region" description="Helical" evidence="6">
    <location>
        <begin position="660"/>
        <end position="676"/>
    </location>
</feature>
<dbReference type="Proteomes" id="UP000008641">
    <property type="component" value="Chromosome"/>
</dbReference>
<evidence type="ECO:0000256" key="5">
    <source>
        <dbReference type="ARBA" id="ARBA00023136"/>
    </source>
</evidence>
<dbReference type="GO" id="GO:0016746">
    <property type="term" value="F:acyltransferase activity"/>
    <property type="evidence" value="ECO:0007669"/>
    <property type="project" value="UniProtKB-KW"/>
</dbReference>
<dbReference type="SMART" id="SM00563">
    <property type="entry name" value="PlsC"/>
    <property type="match status" value="1"/>
</dbReference>
<dbReference type="STRING" id="865938.Weevi_1572"/>
<dbReference type="eggNOG" id="COG0204">
    <property type="taxonomic scope" value="Bacteria"/>
</dbReference>
<feature type="transmembrane region" description="Helical" evidence="6">
    <location>
        <begin position="775"/>
        <end position="795"/>
    </location>
</feature>
<dbReference type="PANTHER" id="PTHR33406">
    <property type="entry name" value="MEMBRANE PROTEIN MJ1562-RELATED"/>
    <property type="match status" value="1"/>
</dbReference>
<keyword evidence="8" id="KW-0012">Acyltransferase</keyword>
<evidence type="ECO:0000256" key="6">
    <source>
        <dbReference type="SAM" id="Phobius"/>
    </source>
</evidence>
<feature type="transmembrane region" description="Helical" evidence="6">
    <location>
        <begin position="293"/>
        <end position="313"/>
    </location>
</feature>
<accession>F0NZ55</accession>
<feature type="transmembrane region" description="Helical" evidence="6">
    <location>
        <begin position="683"/>
        <end position="703"/>
    </location>
</feature>
<gene>
    <name evidence="8" type="ordered locus">Weevi_1572</name>
</gene>
<dbReference type="Pfam" id="PF03176">
    <property type="entry name" value="MMPL"/>
    <property type="match status" value="2"/>
</dbReference>
<dbReference type="InterPro" id="IPR050545">
    <property type="entry name" value="Mycobact_MmpL"/>
</dbReference>
<protein>
    <submittedName>
        <fullName evidence="8">Phospholipid/glycerol acyltransferase</fullName>
    </submittedName>
</protein>
<feature type="transmembrane region" description="Helical" evidence="6">
    <location>
        <begin position="709"/>
        <end position="728"/>
    </location>
</feature>
<keyword evidence="8" id="KW-0808">Transferase</keyword>
<feature type="transmembrane region" description="Helical" evidence="6">
    <location>
        <begin position="436"/>
        <end position="454"/>
    </location>
</feature>
<dbReference type="HOGENOM" id="CLU_003055_0_0_10"/>
<evidence type="ECO:0000256" key="1">
    <source>
        <dbReference type="ARBA" id="ARBA00004651"/>
    </source>
</evidence>
<dbReference type="eggNOG" id="COG4258">
    <property type="taxonomic scope" value="Bacteria"/>
</dbReference>
<feature type="transmembrane region" description="Helical" evidence="6">
    <location>
        <begin position="749"/>
        <end position="769"/>
    </location>
</feature>
<keyword evidence="9" id="KW-1185">Reference proteome</keyword>
<dbReference type="Gene3D" id="1.20.1640.10">
    <property type="entry name" value="Multidrug efflux transporter AcrB transmembrane domain"/>
    <property type="match status" value="2"/>
</dbReference>
<evidence type="ECO:0000256" key="4">
    <source>
        <dbReference type="ARBA" id="ARBA00022989"/>
    </source>
</evidence>
<dbReference type="CDD" id="cd07989">
    <property type="entry name" value="LPLAT_AGPAT-like"/>
    <property type="match status" value="1"/>
</dbReference>
<feature type="transmembrane region" description="Helical" evidence="6">
    <location>
        <begin position="359"/>
        <end position="379"/>
    </location>
</feature>
<evidence type="ECO:0000259" key="7">
    <source>
        <dbReference type="SMART" id="SM00563"/>
    </source>
</evidence>
<dbReference type="OrthoDB" id="9803035at2"/>
<proteinExistence type="predicted"/>
<feature type="domain" description="Phospholipid/glycerol acyltransferase" evidence="7">
    <location>
        <begin position="891"/>
        <end position="1000"/>
    </location>
</feature>
<dbReference type="AlphaFoldDB" id="F0NZ55"/>
<evidence type="ECO:0000256" key="3">
    <source>
        <dbReference type="ARBA" id="ARBA00022692"/>
    </source>
</evidence>